<accession>G9YHQ0</accession>
<dbReference type="GO" id="GO:0005829">
    <property type="term" value="C:cytosol"/>
    <property type="evidence" value="ECO:0007669"/>
    <property type="project" value="TreeGrafter"/>
</dbReference>
<comment type="similarity">
    <text evidence="5">Belongs to the alanine racemase family.</text>
</comment>
<dbReference type="STRING" id="861450.HMPREF0080_01184"/>
<proteinExistence type="inferred from homology"/>
<dbReference type="SMART" id="SM01005">
    <property type="entry name" value="Ala_racemase_C"/>
    <property type="match status" value="1"/>
</dbReference>
<dbReference type="FunFam" id="3.20.20.10:FF:000002">
    <property type="entry name" value="Alanine racemase"/>
    <property type="match status" value="1"/>
</dbReference>
<feature type="active site" description="Proton acceptor; specific for L-alanine" evidence="5">
    <location>
        <position position="281"/>
    </location>
</feature>
<name>G9YHQ0_9FIRM</name>
<dbReference type="Pfam" id="PF01168">
    <property type="entry name" value="Ala_racemase_N"/>
    <property type="match status" value="1"/>
</dbReference>
<dbReference type="AlphaFoldDB" id="G9YHQ0"/>
<evidence type="ECO:0000256" key="5">
    <source>
        <dbReference type="HAMAP-Rule" id="MF_01201"/>
    </source>
</evidence>
<dbReference type="InterPro" id="IPR029066">
    <property type="entry name" value="PLP-binding_barrel"/>
</dbReference>
<comment type="function">
    <text evidence="5">Catalyzes the interconversion of L-alanine and D-alanine. May also act on other amino acids.</text>
</comment>
<dbReference type="Proteomes" id="UP000005481">
    <property type="component" value="Unassembled WGS sequence"/>
</dbReference>
<dbReference type="EMBL" id="AGCJ01000044">
    <property type="protein sequence ID" value="EHM40606.1"/>
    <property type="molecule type" value="Genomic_DNA"/>
</dbReference>
<dbReference type="InterPro" id="IPR000821">
    <property type="entry name" value="Ala_racemase"/>
</dbReference>
<protein>
    <recommendedName>
        <fullName evidence="5">Alanine racemase</fullName>
        <ecNumber evidence="5">5.1.1.1</ecNumber>
    </recommendedName>
</protein>
<feature type="modified residue" description="N6-(pyridoxal phosphate)lysine" evidence="5 6">
    <location>
        <position position="52"/>
    </location>
</feature>
<dbReference type="HOGENOM" id="CLU_028393_2_2_9"/>
<evidence type="ECO:0000313" key="10">
    <source>
        <dbReference type="Proteomes" id="UP000005481"/>
    </source>
</evidence>
<dbReference type="PROSITE" id="PS00395">
    <property type="entry name" value="ALANINE_RACEMASE"/>
    <property type="match status" value="1"/>
</dbReference>
<evidence type="ECO:0000256" key="1">
    <source>
        <dbReference type="ARBA" id="ARBA00000316"/>
    </source>
</evidence>
<evidence type="ECO:0000313" key="9">
    <source>
        <dbReference type="EMBL" id="EHM40606.1"/>
    </source>
</evidence>
<comment type="pathway">
    <text evidence="5">Amino-acid biosynthesis; D-alanine biosynthesis; D-alanine from L-alanine: step 1/1.</text>
</comment>
<keyword evidence="4 5" id="KW-0413">Isomerase</keyword>
<evidence type="ECO:0000259" key="8">
    <source>
        <dbReference type="SMART" id="SM01005"/>
    </source>
</evidence>
<feature type="active site" description="Proton acceptor; specific for D-alanine" evidence="5">
    <location>
        <position position="52"/>
    </location>
</feature>
<dbReference type="GO" id="GO:0030632">
    <property type="term" value="P:D-alanine biosynthetic process"/>
    <property type="evidence" value="ECO:0007669"/>
    <property type="project" value="UniProtKB-UniRule"/>
</dbReference>
<evidence type="ECO:0000256" key="7">
    <source>
        <dbReference type="PIRSR" id="PIRSR600821-52"/>
    </source>
</evidence>
<dbReference type="OrthoDB" id="9813814at2"/>
<dbReference type="Gene3D" id="2.40.37.10">
    <property type="entry name" value="Lyase, Ornithine Decarboxylase, Chain A, domain 1"/>
    <property type="match status" value="1"/>
</dbReference>
<dbReference type="PANTHER" id="PTHR30511:SF0">
    <property type="entry name" value="ALANINE RACEMASE, CATABOLIC-RELATED"/>
    <property type="match status" value="1"/>
</dbReference>
<keyword evidence="3 5" id="KW-0663">Pyridoxal phosphate</keyword>
<dbReference type="Pfam" id="PF00842">
    <property type="entry name" value="Ala_racemase_C"/>
    <property type="match status" value="1"/>
</dbReference>
<evidence type="ECO:0000256" key="6">
    <source>
        <dbReference type="PIRSR" id="PIRSR600821-50"/>
    </source>
</evidence>
<dbReference type="PRINTS" id="PR00992">
    <property type="entry name" value="ALARACEMASE"/>
</dbReference>
<dbReference type="eggNOG" id="COG0787">
    <property type="taxonomic scope" value="Bacteria"/>
</dbReference>
<dbReference type="HAMAP" id="MF_01201">
    <property type="entry name" value="Ala_racemase"/>
    <property type="match status" value="1"/>
</dbReference>
<evidence type="ECO:0000256" key="3">
    <source>
        <dbReference type="ARBA" id="ARBA00022898"/>
    </source>
</evidence>
<evidence type="ECO:0000256" key="4">
    <source>
        <dbReference type="ARBA" id="ARBA00023235"/>
    </source>
</evidence>
<dbReference type="InterPro" id="IPR001608">
    <property type="entry name" value="Ala_racemase_N"/>
</dbReference>
<feature type="binding site" evidence="5 7">
    <location>
        <position position="150"/>
    </location>
    <ligand>
        <name>substrate</name>
    </ligand>
</feature>
<dbReference type="SUPFAM" id="SSF51419">
    <property type="entry name" value="PLP-binding barrel"/>
    <property type="match status" value="1"/>
</dbReference>
<sequence length="403" mass="44689">MMEMTQLTTAEVTEQYTRRPVWVEIDLDRAARNMQEIRKITGPDRLITAVVKADAYGHGAVTMAEVFLENGADRLAVSSMDEGVELRRAGIDVPVLILGHTAGERAEELISNDIDAAVFTYRDAKAFSDKAVELGKKVKFHIAVDTGMGRIGYVPSPGAVGEVKEIAALPNVVMEGIFTHFSEADIKDKTWANEQYKRFADFVDALKKAGVTFNVCHCCNSAGTLELPDFHRDMIRPGIIQYGYDVSDEVLVDPDKIKPVMSFHCCISHIKTIYEGDTVGYGRHFKAEKPTKIATLPVGYADGYARILSRNTDVLIHGKRAPQVGNICMDQCMVDVTHIPDAKVGDEVVLFGEQDGAVIPLSELAEKMHTIVYELTCNISRRVPRVYIRGGKIVKRVEYLTHK</sequence>
<dbReference type="SUPFAM" id="SSF50621">
    <property type="entry name" value="Alanine racemase C-terminal domain-like"/>
    <property type="match status" value="1"/>
</dbReference>
<dbReference type="EC" id="5.1.1.1" evidence="5"/>
<comment type="catalytic activity">
    <reaction evidence="1 5">
        <text>L-alanine = D-alanine</text>
        <dbReference type="Rhea" id="RHEA:20249"/>
        <dbReference type="ChEBI" id="CHEBI:57416"/>
        <dbReference type="ChEBI" id="CHEBI:57972"/>
        <dbReference type="EC" id="5.1.1.1"/>
    </reaction>
</comment>
<dbReference type="NCBIfam" id="TIGR00492">
    <property type="entry name" value="alr"/>
    <property type="match status" value="1"/>
</dbReference>
<keyword evidence="10" id="KW-1185">Reference proteome</keyword>
<dbReference type="GO" id="GO:0030170">
    <property type="term" value="F:pyridoxal phosphate binding"/>
    <property type="evidence" value="ECO:0007669"/>
    <property type="project" value="UniProtKB-UniRule"/>
</dbReference>
<dbReference type="PATRIC" id="fig|861450.3.peg.1102"/>
<dbReference type="GO" id="GO:0008784">
    <property type="term" value="F:alanine racemase activity"/>
    <property type="evidence" value="ECO:0007669"/>
    <property type="project" value="UniProtKB-UniRule"/>
</dbReference>
<dbReference type="PANTHER" id="PTHR30511">
    <property type="entry name" value="ALANINE RACEMASE"/>
    <property type="match status" value="1"/>
</dbReference>
<gene>
    <name evidence="9" type="ORF">HMPREF0080_01184</name>
</gene>
<evidence type="ECO:0000256" key="2">
    <source>
        <dbReference type="ARBA" id="ARBA00001933"/>
    </source>
</evidence>
<comment type="cofactor">
    <cofactor evidence="2 5 6">
        <name>pyridoxal 5'-phosphate</name>
        <dbReference type="ChEBI" id="CHEBI:597326"/>
    </cofactor>
</comment>
<dbReference type="InterPro" id="IPR009006">
    <property type="entry name" value="Ala_racemase/Decarboxylase_C"/>
</dbReference>
<dbReference type="InterPro" id="IPR020622">
    <property type="entry name" value="Ala_racemase_pyridoxalP-BS"/>
</dbReference>
<comment type="caution">
    <text evidence="9">The sequence shown here is derived from an EMBL/GenBank/DDBJ whole genome shotgun (WGS) entry which is preliminary data.</text>
</comment>
<feature type="binding site" evidence="5 7">
    <location>
        <position position="329"/>
    </location>
    <ligand>
        <name>substrate</name>
    </ligand>
</feature>
<dbReference type="Gene3D" id="3.20.20.10">
    <property type="entry name" value="Alanine racemase"/>
    <property type="match status" value="1"/>
</dbReference>
<dbReference type="FunFam" id="2.40.37.10:FF:000006">
    <property type="entry name" value="Alanine racemase"/>
    <property type="match status" value="1"/>
</dbReference>
<dbReference type="CDD" id="cd00430">
    <property type="entry name" value="PLPDE_III_AR"/>
    <property type="match status" value="1"/>
</dbReference>
<reference evidence="9 10" key="1">
    <citation type="submission" date="2011-08" db="EMBL/GenBank/DDBJ databases">
        <authorList>
            <person name="Weinstock G."/>
            <person name="Sodergren E."/>
            <person name="Clifton S."/>
            <person name="Fulton L."/>
            <person name="Fulton B."/>
            <person name="Courtney L."/>
            <person name="Fronick C."/>
            <person name="Harrison M."/>
            <person name="Strong C."/>
            <person name="Farmer C."/>
            <person name="Delahaunty K."/>
            <person name="Markovic C."/>
            <person name="Hall O."/>
            <person name="Minx P."/>
            <person name="Tomlinson C."/>
            <person name="Mitreva M."/>
            <person name="Hou S."/>
            <person name="Chen J."/>
            <person name="Wollam A."/>
            <person name="Pepin K.H."/>
            <person name="Johnson M."/>
            <person name="Bhonagiri V."/>
            <person name="Zhang X."/>
            <person name="Suruliraj S."/>
            <person name="Warren W."/>
            <person name="Chinwalla A."/>
            <person name="Mardis E.R."/>
            <person name="Wilson R.K."/>
        </authorList>
    </citation>
    <scope>NUCLEOTIDE SEQUENCE [LARGE SCALE GENOMIC DNA]</scope>
    <source>
        <strain evidence="9 10">F0357</strain>
    </source>
</reference>
<organism evidence="9 10">
    <name type="scientific">Anaeroglobus geminatus F0357</name>
    <dbReference type="NCBI Taxonomy" id="861450"/>
    <lineage>
        <taxon>Bacteria</taxon>
        <taxon>Bacillati</taxon>
        <taxon>Bacillota</taxon>
        <taxon>Negativicutes</taxon>
        <taxon>Veillonellales</taxon>
        <taxon>Veillonellaceae</taxon>
        <taxon>Anaeroglobus</taxon>
    </lineage>
</organism>
<dbReference type="InterPro" id="IPR011079">
    <property type="entry name" value="Ala_racemase_C"/>
</dbReference>
<feature type="domain" description="Alanine racemase C-terminal" evidence="8">
    <location>
        <begin position="260"/>
        <end position="388"/>
    </location>
</feature>
<dbReference type="GO" id="GO:0009252">
    <property type="term" value="P:peptidoglycan biosynthetic process"/>
    <property type="evidence" value="ECO:0007669"/>
    <property type="project" value="TreeGrafter"/>
</dbReference>
<dbReference type="UniPathway" id="UPA00042">
    <property type="reaction ID" value="UER00497"/>
</dbReference>